<reference evidence="3 4" key="1">
    <citation type="submission" date="2022-09" db="EMBL/GenBank/DDBJ databases">
        <title>Intensive care unit water sources are persistently colonized with multi-drug resistant bacteria and are the site of extensive horizontal gene transfer of antibiotic resistance genes.</title>
        <authorList>
            <person name="Diorio-Toth L."/>
        </authorList>
    </citation>
    <scope>NUCLEOTIDE SEQUENCE [LARGE SCALE GENOMIC DNA]</scope>
    <source>
        <strain evidence="3 4">GD03967</strain>
    </source>
</reference>
<sequence>MLNRPERTPRSRLVLAVAGAAVAFAFPPSVLAQNGVVGAGVDVASLSQPVPQTVQELLELDAQRALDEEKRKAKPGIGGGAQLAASGPPAAQATKPDPDTTPVVAPPRLLAITGVGKQLMVMVDQAGRRAHYRTGHAEPVAGVDLGLRLQAVSQPCASFVDQSQDVVTYCLNRGTP</sequence>
<feature type="region of interest" description="Disordered" evidence="1">
    <location>
        <begin position="69"/>
        <end position="104"/>
    </location>
</feature>
<dbReference type="EMBL" id="JAOBZK010000028">
    <property type="protein sequence ID" value="MDH1180193.1"/>
    <property type="molecule type" value="Genomic_DNA"/>
</dbReference>
<dbReference type="RefSeq" id="WP_279991545.1">
    <property type="nucleotide sequence ID" value="NZ_DALZLU010000006.1"/>
</dbReference>
<name>A0ABD4YXI3_9BURK</name>
<evidence type="ECO:0000256" key="2">
    <source>
        <dbReference type="SAM" id="SignalP"/>
    </source>
</evidence>
<accession>A0ABD4YXI3</accession>
<proteinExistence type="predicted"/>
<protein>
    <submittedName>
        <fullName evidence="3">Uncharacterized protein</fullName>
    </submittedName>
</protein>
<gene>
    <name evidence="3" type="ORF">N5C72_19080</name>
</gene>
<evidence type="ECO:0000313" key="3">
    <source>
        <dbReference type="EMBL" id="MDH1180193.1"/>
    </source>
</evidence>
<feature type="signal peptide" evidence="2">
    <location>
        <begin position="1"/>
        <end position="32"/>
    </location>
</feature>
<dbReference type="Proteomes" id="UP001158644">
    <property type="component" value="Unassembled WGS sequence"/>
</dbReference>
<feature type="chain" id="PRO_5044763772" evidence="2">
    <location>
        <begin position="33"/>
        <end position="176"/>
    </location>
</feature>
<dbReference type="AlphaFoldDB" id="A0ABD4YXI3"/>
<evidence type="ECO:0000256" key="1">
    <source>
        <dbReference type="SAM" id="MobiDB-lite"/>
    </source>
</evidence>
<organism evidence="3 4">
    <name type="scientific">Achromobacter mucicolens</name>
    <dbReference type="NCBI Taxonomy" id="1389922"/>
    <lineage>
        <taxon>Bacteria</taxon>
        <taxon>Pseudomonadati</taxon>
        <taxon>Pseudomonadota</taxon>
        <taxon>Betaproteobacteria</taxon>
        <taxon>Burkholderiales</taxon>
        <taxon>Alcaligenaceae</taxon>
        <taxon>Achromobacter</taxon>
    </lineage>
</organism>
<evidence type="ECO:0000313" key="4">
    <source>
        <dbReference type="Proteomes" id="UP001158644"/>
    </source>
</evidence>
<keyword evidence="2" id="KW-0732">Signal</keyword>
<comment type="caution">
    <text evidence="3">The sequence shown here is derived from an EMBL/GenBank/DDBJ whole genome shotgun (WGS) entry which is preliminary data.</text>
</comment>